<evidence type="ECO:0000313" key="3">
    <source>
        <dbReference type="Proteomes" id="UP000309061"/>
    </source>
</evidence>
<dbReference type="Gene3D" id="3.30.1780.10">
    <property type="entry name" value="ornithine cyclodeaminase, domain 1"/>
    <property type="match status" value="1"/>
</dbReference>
<comment type="similarity">
    <text evidence="1">Belongs to the ornithine cyclodeaminase/mu-crystallin family.</text>
</comment>
<dbReference type="PANTHER" id="PTHR13812:SF19">
    <property type="entry name" value="KETIMINE REDUCTASE MU-CRYSTALLIN"/>
    <property type="match status" value="1"/>
</dbReference>
<accession>A0A6B8KDY3</accession>
<organism evidence="2 3">
    <name type="scientific">Methylocystis heyeri</name>
    <dbReference type="NCBI Taxonomy" id="391905"/>
    <lineage>
        <taxon>Bacteria</taxon>
        <taxon>Pseudomonadati</taxon>
        <taxon>Pseudomonadota</taxon>
        <taxon>Alphaproteobacteria</taxon>
        <taxon>Hyphomicrobiales</taxon>
        <taxon>Methylocystaceae</taxon>
        <taxon>Methylocystis</taxon>
    </lineage>
</organism>
<name>A0A6B8KDY3_9HYPH</name>
<evidence type="ECO:0000256" key="1">
    <source>
        <dbReference type="ARBA" id="ARBA00008903"/>
    </source>
</evidence>
<dbReference type="EC" id="4.3.1.12" evidence="2"/>
<keyword evidence="3" id="KW-1185">Reference proteome</keyword>
<protein>
    <submittedName>
        <fullName evidence="2">Ornithine cyclodeaminase</fullName>
        <ecNumber evidence="2">4.3.1.12</ecNumber>
    </submittedName>
</protein>
<reference evidence="2 3" key="1">
    <citation type="submission" date="2019-11" db="EMBL/GenBank/DDBJ databases">
        <title>The genome sequence of Methylocystis heyeri.</title>
        <authorList>
            <person name="Oshkin I.Y."/>
            <person name="Miroshnikov K."/>
            <person name="Dedysh S.N."/>
        </authorList>
    </citation>
    <scope>NUCLEOTIDE SEQUENCE [LARGE SCALE GENOMIC DNA]</scope>
    <source>
        <strain evidence="2 3">H2</strain>
    </source>
</reference>
<gene>
    <name evidence="2" type="ORF">H2LOC_008905</name>
</gene>
<dbReference type="GO" id="GO:0008473">
    <property type="term" value="F:ornithine cyclodeaminase activity"/>
    <property type="evidence" value="ECO:0007669"/>
    <property type="project" value="UniProtKB-EC"/>
</dbReference>
<dbReference type="InterPro" id="IPR036291">
    <property type="entry name" value="NAD(P)-bd_dom_sf"/>
</dbReference>
<dbReference type="RefSeq" id="WP_136496084.1">
    <property type="nucleotide sequence ID" value="NZ_CP046052.1"/>
</dbReference>
<dbReference type="EMBL" id="CP046052">
    <property type="protein sequence ID" value="QGM45812.1"/>
    <property type="molecule type" value="Genomic_DNA"/>
</dbReference>
<dbReference type="KEGG" id="mhey:H2LOC_008905"/>
<dbReference type="AlphaFoldDB" id="A0A6B8KDY3"/>
<dbReference type="OrthoDB" id="7209364at2"/>
<evidence type="ECO:0000313" key="2">
    <source>
        <dbReference type="EMBL" id="QGM45812.1"/>
    </source>
</evidence>
<keyword evidence="2" id="KW-0456">Lyase</keyword>
<dbReference type="SUPFAM" id="SSF51735">
    <property type="entry name" value="NAD(P)-binding Rossmann-fold domains"/>
    <property type="match status" value="1"/>
</dbReference>
<dbReference type="Gene3D" id="3.40.50.720">
    <property type="entry name" value="NAD(P)-binding Rossmann-like Domain"/>
    <property type="match status" value="1"/>
</dbReference>
<dbReference type="Pfam" id="PF02423">
    <property type="entry name" value="OCD_Mu_crystall"/>
    <property type="match status" value="1"/>
</dbReference>
<proteinExistence type="inferred from homology"/>
<dbReference type="InterPro" id="IPR023401">
    <property type="entry name" value="ODC_N"/>
</dbReference>
<dbReference type="InterPro" id="IPR003462">
    <property type="entry name" value="ODC_Mu_crystall"/>
</dbReference>
<dbReference type="PANTHER" id="PTHR13812">
    <property type="entry name" value="KETIMINE REDUCTASE MU-CRYSTALLIN"/>
    <property type="match status" value="1"/>
</dbReference>
<dbReference type="Proteomes" id="UP000309061">
    <property type="component" value="Chromosome"/>
</dbReference>
<sequence>MAVFLDAHDVAAIVNETGLESFWLRLHDYLRHDFLRWEEFDKSPRSACHFPSGVIELMPASDHAAYAFKFVNGHPGNTRRGLQTVVAFGALADVETGYPLLLADMTLATAFRTGAASALAARSLARPDSRTMAIIGLGAQSEFQACAFRVIMGVDNLRIFDIDPRAAEKFARNMARFDVSIIRCSSAEEATVDADIVTTITADKKRATVLSGNMIGAGAHINALGGDCPGKTEISRDLLLRSNIFVEYAPQTRLEGEIQQLAPDHPVTEIWETISGAKPGRRSEREITLFDGVGFAVEDFSVLRLLMDLSRETGVGQTIELVAELADPKNLFGLLQLRNNERRYA</sequence>
<dbReference type="NCBIfam" id="NF005762">
    <property type="entry name" value="PRK07589.1"/>
    <property type="match status" value="1"/>
</dbReference>